<organism evidence="1">
    <name type="scientific">viral metagenome</name>
    <dbReference type="NCBI Taxonomy" id="1070528"/>
    <lineage>
        <taxon>unclassified sequences</taxon>
        <taxon>metagenomes</taxon>
        <taxon>organismal metagenomes</taxon>
    </lineage>
</organism>
<dbReference type="AlphaFoldDB" id="A0A6C0CZC6"/>
<proteinExistence type="predicted"/>
<reference evidence="1" key="1">
    <citation type="journal article" date="2020" name="Nature">
        <title>Giant virus diversity and host interactions through global metagenomics.</title>
        <authorList>
            <person name="Schulz F."/>
            <person name="Roux S."/>
            <person name="Paez-Espino D."/>
            <person name="Jungbluth S."/>
            <person name="Walsh D.A."/>
            <person name="Denef V.J."/>
            <person name="McMahon K.D."/>
            <person name="Konstantinidis K.T."/>
            <person name="Eloe-Fadrosh E.A."/>
            <person name="Kyrpides N.C."/>
            <person name="Woyke T."/>
        </authorList>
    </citation>
    <scope>NUCLEOTIDE SEQUENCE</scope>
    <source>
        <strain evidence="1">GVMAG-M-3300023110-24</strain>
    </source>
</reference>
<protein>
    <submittedName>
        <fullName evidence="1">Uncharacterized protein</fullName>
    </submittedName>
</protein>
<accession>A0A6C0CZC6</accession>
<dbReference type="EMBL" id="MN739508">
    <property type="protein sequence ID" value="QHT09154.1"/>
    <property type="molecule type" value="Genomic_DNA"/>
</dbReference>
<name>A0A6C0CZC6_9ZZZZ</name>
<sequence length="169" mass="19974">MRGLNVTLLMVAAVKVVQAVCLTVRHRRDMAADEAARVADETEWKNWVTERKRMLTEREQELDKKMQQLWTFYHTPEERQGLWLDSVDTREDVLDLAVDNMERLFRKLIELHDRYRKACEKGDSAQKLREIGEQYNGVRTAIKNALEAEFVNMGEAYRKEQICLQNCRQ</sequence>
<evidence type="ECO:0000313" key="1">
    <source>
        <dbReference type="EMBL" id="QHT09154.1"/>
    </source>
</evidence>